<dbReference type="Proteomes" id="UP000039865">
    <property type="component" value="Unassembled WGS sequence"/>
</dbReference>
<feature type="region of interest" description="Disordered" evidence="1">
    <location>
        <begin position="380"/>
        <end position="505"/>
    </location>
</feature>
<feature type="compositionally biased region" description="Polar residues" evidence="1">
    <location>
        <begin position="380"/>
        <end position="390"/>
    </location>
</feature>
<keyword evidence="3" id="KW-1185">Reference proteome</keyword>
<dbReference type="EMBL" id="CCKQ01017132">
    <property type="protein sequence ID" value="CDW89001.1"/>
    <property type="molecule type" value="Genomic_DNA"/>
</dbReference>
<feature type="compositionally biased region" description="Basic and acidic residues" evidence="1">
    <location>
        <begin position="460"/>
        <end position="477"/>
    </location>
</feature>
<protein>
    <submittedName>
        <fullName evidence="2">Uncharacterized protein</fullName>
    </submittedName>
</protein>
<evidence type="ECO:0000313" key="2">
    <source>
        <dbReference type="EMBL" id="CDW89001.1"/>
    </source>
</evidence>
<feature type="region of interest" description="Disordered" evidence="1">
    <location>
        <begin position="579"/>
        <end position="599"/>
    </location>
</feature>
<reference evidence="2 3" key="1">
    <citation type="submission" date="2014-06" db="EMBL/GenBank/DDBJ databases">
        <authorList>
            <person name="Swart Estienne"/>
        </authorList>
    </citation>
    <scope>NUCLEOTIDE SEQUENCE [LARGE SCALE GENOMIC DNA]</scope>
    <source>
        <strain evidence="2 3">130c</strain>
    </source>
</reference>
<feature type="region of interest" description="Disordered" evidence="1">
    <location>
        <begin position="840"/>
        <end position="859"/>
    </location>
</feature>
<evidence type="ECO:0000256" key="1">
    <source>
        <dbReference type="SAM" id="MobiDB-lite"/>
    </source>
</evidence>
<feature type="compositionally biased region" description="Acidic residues" evidence="1">
    <location>
        <begin position="449"/>
        <end position="459"/>
    </location>
</feature>
<gene>
    <name evidence="2" type="primary">Contig3054.g3263</name>
    <name evidence="2" type="ORF">STYLEM_18129</name>
</gene>
<evidence type="ECO:0000313" key="3">
    <source>
        <dbReference type="Proteomes" id="UP000039865"/>
    </source>
</evidence>
<feature type="compositionally biased region" description="Basic and acidic residues" evidence="1">
    <location>
        <begin position="391"/>
        <end position="418"/>
    </location>
</feature>
<dbReference type="AlphaFoldDB" id="A0A078B431"/>
<organism evidence="2 3">
    <name type="scientific">Stylonychia lemnae</name>
    <name type="common">Ciliate</name>
    <dbReference type="NCBI Taxonomy" id="5949"/>
    <lineage>
        <taxon>Eukaryota</taxon>
        <taxon>Sar</taxon>
        <taxon>Alveolata</taxon>
        <taxon>Ciliophora</taxon>
        <taxon>Intramacronucleata</taxon>
        <taxon>Spirotrichea</taxon>
        <taxon>Stichotrichia</taxon>
        <taxon>Sporadotrichida</taxon>
        <taxon>Oxytrichidae</taxon>
        <taxon>Stylonychinae</taxon>
        <taxon>Stylonychia</taxon>
    </lineage>
</organism>
<feature type="region of interest" description="Disordered" evidence="1">
    <location>
        <begin position="210"/>
        <end position="232"/>
    </location>
</feature>
<feature type="compositionally biased region" description="Polar residues" evidence="1">
    <location>
        <begin position="478"/>
        <end position="493"/>
    </location>
</feature>
<sequence>MNNPKAKFLINQRSAGMLPQLRDNGPKKSLSELKDDIESGNTDGFKLTKEIVDQLLDDNNNKMYDVKLNQESVQDITNEERIHRIEIKLKNQYVEKLKNTFKKMRNNSKFEYAPNTNLSFIGSKIIKQKQKLYQEKPLNYLQKLEKQEEKRIELPLDVSILNLHSSAERKKSNMQLVETPRQKKLNHYNNHSFLQIDLDNMKSRLKELMDDDEEDDDLKRNQDNQSSGSKLKDYNKILDQFDSLISKYETDDDDQQDDKDFQEHVDKLMAKLSTNHQTFFKEKLLEPFYEEDEKYKTSVFRKIQSINTNYDKIIKKISERTIHQTYLSEILNKQIQDKDMNLRKKSRSVLPSIITPKMISNSDSLITRIHQEMLQIKQTNKDATSVLRTKGSSESKLSPRKDLNDSKFPDISHRDSSLEKNNGNVLEGKALKKQTSNPTILIDDRNQIDEEEYDNDEDLNFDHEEDPKKSLDKEKKSQNFNSERTSKVTSNGKSMMYDSRGNFHKKIDPNTRQLYNKDIALNLGLDEDLRRSREYSNKSFRTNLSQSIRIQGMRSTYKAKFAEATAQVNFQTPVSETRKFDVQESQQQQQQLNNGNALDNSAERKQQYILPRANFELPNSQLNMISQNSLHKRTKTNIAANYSALKLIQNQQITQKSKQSSQDKSVFKFDDHFNRTNQSLTGNPSKTGNCQQLVDQSTNDIVSSRFLPIIHKNQNGNTVDYSSLIMEQTQENLQAKNFTKHRSRQFKTNQTILAQKYKKPQKIKQIDSKFDGMILIKPQLSPRDSNIINHNSSVVIDGLMLQQASFDRDRDEQIPSSLKSKSKLLTRKLYDQSVLSNQRNESGDIKLKSPALSPRNINL</sequence>
<accession>A0A078B431</accession>
<proteinExistence type="predicted"/>
<name>A0A078B431_STYLE</name>
<dbReference type="InParanoid" id="A0A078B431"/>